<feature type="binding site" evidence="4">
    <location>
        <position position="273"/>
    </location>
    <ligand>
        <name>Zn(2+)</name>
        <dbReference type="ChEBI" id="CHEBI:29105"/>
    </ligand>
</feature>
<accession>A0A9P0CNS9</accession>
<evidence type="ECO:0000256" key="1">
    <source>
        <dbReference type="ARBA" id="ARBA00022723"/>
    </source>
</evidence>
<feature type="compositionally biased region" description="Low complexity" evidence="5">
    <location>
        <begin position="341"/>
        <end position="362"/>
    </location>
</feature>
<keyword evidence="8" id="KW-1185">Reference proteome</keyword>
<keyword evidence="2 4" id="KW-0863">Zinc-finger</keyword>
<dbReference type="Gene3D" id="2.20.25.240">
    <property type="match status" value="1"/>
</dbReference>
<dbReference type="AlphaFoldDB" id="A0A9P0CNS9"/>
<dbReference type="EMBL" id="OV651825">
    <property type="protein sequence ID" value="CAH1102489.1"/>
    <property type="molecule type" value="Genomic_DNA"/>
</dbReference>
<dbReference type="InterPro" id="IPR012934">
    <property type="entry name" value="Znf_AD"/>
</dbReference>
<gene>
    <name evidence="7" type="ORF">PSYICH_LOCUS3926</name>
</gene>
<dbReference type="GO" id="GO:0005634">
    <property type="term" value="C:nucleus"/>
    <property type="evidence" value="ECO:0007669"/>
    <property type="project" value="InterPro"/>
</dbReference>
<feature type="binding site" evidence="4">
    <location>
        <position position="276"/>
    </location>
    <ligand>
        <name>Zn(2+)</name>
        <dbReference type="ChEBI" id="CHEBI:29105"/>
    </ligand>
</feature>
<dbReference type="Proteomes" id="UP001153636">
    <property type="component" value="Chromosome 13"/>
</dbReference>
<dbReference type="GO" id="GO:0008270">
    <property type="term" value="F:zinc ion binding"/>
    <property type="evidence" value="ECO:0007669"/>
    <property type="project" value="UniProtKB-UniRule"/>
</dbReference>
<sequence>MDVNIILSEKGKQLLVVNNFKYCFHKCLKSGEKRWTCTNKKCKSFILSLGEMKNITITKYIEEHCHDANIEKLNRQIVSSSCKREAVEDLSEKPAKIIRRVLQDNLSPTITTCDVAYLRRNMNNSRIRLAKLRATGAEPSTSAASHDELQTESDLAIEHVDVGSVSTSCEEQSDSNLEFLPESEEPPLPTTYPKPSSSSTLPPKDMKTYCRLCLKPVTKVQMICLGDFHDINYPSRTVQFKRNKILQTEMYLRMIRIVMPNFDHNLVFNPVMCNDCSTRLQMASDFVEQCMTTQKVIQEFKETHCPSEEMVSCEDVVYNKSLLQPDFEEGPTQPKQRKIVPKPSTSKSVAKSKAAVKPSPSVEQPNETQTFPPDEEFQHSSENIKIENMDGEEMEFEDKYEVTPEEICFIKQEPVEEAPRIKTDDAIHTNVPIKTEREYSLLTNSVVKSEPCSTSTSDYTIMTDPNNVKQFSAADVSCNLNSNNSSSLVHAVDLPSSSNIPISNYCPGIQNIAPEACINAVNPTAFSSVNSQFENSQNR</sequence>
<proteinExistence type="predicted"/>
<feature type="region of interest" description="Disordered" evidence="5">
    <location>
        <begin position="325"/>
        <end position="380"/>
    </location>
</feature>
<reference evidence="7" key="1">
    <citation type="submission" date="2022-01" db="EMBL/GenBank/DDBJ databases">
        <authorList>
            <person name="King R."/>
        </authorList>
    </citation>
    <scope>NUCLEOTIDE SEQUENCE</scope>
</reference>
<dbReference type="SMART" id="SM00868">
    <property type="entry name" value="zf-AD"/>
    <property type="match status" value="1"/>
</dbReference>
<dbReference type="PROSITE" id="PS51915">
    <property type="entry name" value="ZAD"/>
    <property type="match status" value="1"/>
</dbReference>
<evidence type="ECO:0000256" key="2">
    <source>
        <dbReference type="ARBA" id="ARBA00022771"/>
    </source>
</evidence>
<evidence type="ECO:0000259" key="6">
    <source>
        <dbReference type="PROSITE" id="PS51915"/>
    </source>
</evidence>
<feature type="region of interest" description="Disordered" evidence="5">
    <location>
        <begin position="173"/>
        <end position="202"/>
    </location>
</feature>
<feature type="domain" description="ZAD" evidence="6">
    <location>
        <begin position="208"/>
        <end position="300"/>
    </location>
</feature>
<name>A0A9P0CNS9_9CUCU</name>
<keyword evidence="1 4" id="KW-0479">Metal-binding</keyword>
<evidence type="ECO:0000256" key="5">
    <source>
        <dbReference type="SAM" id="MobiDB-lite"/>
    </source>
</evidence>
<feature type="binding site" evidence="4">
    <location>
        <position position="213"/>
    </location>
    <ligand>
        <name>Zn(2+)</name>
        <dbReference type="ChEBI" id="CHEBI:29105"/>
    </ligand>
</feature>
<feature type="binding site" evidence="4">
    <location>
        <position position="210"/>
    </location>
    <ligand>
        <name>Zn(2+)</name>
        <dbReference type="ChEBI" id="CHEBI:29105"/>
    </ligand>
</feature>
<dbReference type="InterPro" id="IPR007588">
    <property type="entry name" value="Znf_FLYWCH"/>
</dbReference>
<dbReference type="OrthoDB" id="6782577at2759"/>
<evidence type="ECO:0000256" key="3">
    <source>
        <dbReference type="ARBA" id="ARBA00022833"/>
    </source>
</evidence>
<keyword evidence="3 4" id="KW-0862">Zinc</keyword>
<evidence type="ECO:0000313" key="7">
    <source>
        <dbReference type="EMBL" id="CAH1102489.1"/>
    </source>
</evidence>
<evidence type="ECO:0000313" key="8">
    <source>
        <dbReference type="Proteomes" id="UP001153636"/>
    </source>
</evidence>
<feature type="compositionally biased region" description="Low complexity" evidence="5">
    <location>
        <begin position="193"/>
        <end position="202"/>
    </location>
</feature>
<organism evidence="7 8">
    <name type="scientific">Psylliodes chrysocephalus</name>
    <dbReference type="NCBI Taxonomy" id="3402493"/>
    <lineage>
        <taxon>Eukaryota</taxon>
        <taxon>Metazoa</taxon>
        <taxon>Ecdysozoa</taxon>
        <taxon>Arthropoda</taxon>
        <taxon>Hexapoda</taxon>
        <taxon>Insecta</taxon>
        <taxon>Pterygota</taxon>
        <taxon>Neoptera</taxon>
        <taxon>Endopterygota</taxon>
        <taxon>Coleoptera</taxon>
        <taxon>Polyphaga</taxon>
        <taxon>Cucujiformia</taxon>
        <taxon>Chrysomeloidea</taxon>
        <taxon>Chrysomelidae</taxon>
        <taxon>Galerucinae</taxon>
        <taxon>Alticini</taxon>
        <taxon>Psylliodes</taxon>
    </lineage>
</organism>
<protein>
    <recommendedName>
        <fullName evidence="6">ZAD domain-containing protein</fullName>
    </recommendedName>
</protein>
<dbReference type="Pfam" id="PF04500">
    <property type="entry name" value="FLYWCH"/>
    <property type="match status" value="1"/>
</dbReference>
<evidence type="ECO:0000256" key="4">
    <source>
        <dbReference type="PROSITE-ProRule" id="PRU01263"/>
    </source>
</evidence>